<gene>
    <name evidence="2" type="ORF">KUTeg_020539</name>
</gene>
<dbReference type="InterPro" id="IPR011524">
    <property type="entry name" value="SARAH_dom"/>
</dbReference>
<dbReference type="Pfam" id="PF16517">
    <property type="entry name" value="Nore1-SARAH"/>
    <property type="match status" value="1"/>
</dbReference>
<dbReference type="PROSITE" id="PS50951">
    <property type="entry name" value="SARAH"/>
    <property type="match status" value="1"/>
</dbReference>
<feature type="domain" description="SARAH" evidence="1">
    <location>
        <begin position="14"/>
        <end position="61"/>
    </location>
</feature>
<keyword evidence="3" id="KW-1185">Reference proteome</keyword>
<dbReference type="Gene3D" id="1.20.5.110">
    <property type="match status" value="1"/>
</dbReference>
<sequence>MLWDLDVDNLQTILNVWEAFSRPELNNFLRVLDREESELISQLEYKYKVMKKIIHQRMKELRREKHKEQVAKRESLHEQIFSPEHRKSTADSAFYEFLCFICDHLLNIIHPFHYIDIISNTVAFLKMMFDKNRTIIEYLFVNSIEIKFDIPYRCGQNHPSYHNNRMKVPVVIESWFLIDNDDEK</sequence>
<evidence type="ECO:0000259" key="1">
    <source>
        <dbReference type="PROSITE" id="PS50951"/>
    </source>
</evidence>
<dbReference type="CDD" id="cd21885">
    <property type="entry name" value="SARAH_RASSF1-like"/>
    <property type="match status" value="1"/>
</dbReference>
<dbReference type="EMBL" id="JARBDR010000918">
    <property type="protein sequence ID" value="KAJ8301552.1"/>
    <property type="molecule type" value="Genomic_DNA"/>
</dbReference>
<dbReference type="Proteomes" id="UP001217089">
    <property type="component" value="Unassembled WGS sequence"/>
</dbReference>
<accession>A0ABQ9E8A7</accession>
<proteinExistence type="predicted"/>
<reference evidence="2 3" key="1">
    <citation type="submission" date="2022-12" db="EMBL/GenBank/DDBJ databases">
        <title>Chromosome-level genome of Tegillarca granosa.</title>
        <authorList>
            <person name="Kim J."/>
        </authorList>
    </citation>
    <scope>NUCLEOTIDE SEQUENCE [LARGE SCALE GENOMIC DNA]</scope>
    <source>
        <strain evidence="2">Teg-2019</strain>
        <tissue evidence="2">Adductor muscle</tissue>
    </source>
</reference>
<comment type="caution">
    <text evidence="2">The sequence shown here is derived from an EMBL/GenBank/DDBJ whole genome shotgun (WGS) entry which is preliminary data.</text>
</comment>
<name>A0ABQ9E8A7_TEGGR</name>
<evidence type="ECO:0000313" key="3">
    <source>
        <dbReference type="Proteomes" id="UP001217089"/>
    </source>
</evidence>
<evidence type="ECO:0000313" key="2">
    <source>
        <dbReference type="EMBL" id="KAJ8301552.1"/>
    </source>
</evidence>
<organism evidence="2 3">
    <name type="scientific">Tegillarca granosa</name>
    <name type="common">Malaysian cockle</name>
    <name type="synonym">Anadara granosa</name>
    <dbReference type="NCBI Taxonomy" id="220873"/>
    <lineage>
        <taxon>Eukaryota</taxon>
        <taxon>Metazoa</taxon>
        <taxon>Spiralia</taxon>
        <taxon>Lophotrochozoa</taxon>
        <taxon>Mollusca</taxon>
        <taxon>Bivalvia</taxon>
        <taxon>Autobranchia</taxon>
        <taxon>Pteriomorphia</taxon>
        <taxon>Arcoida</taxon>
        <taxon>Arcoidea</taxon>
        <taxon>Arcidae</taxon>
        <taxon>Tegillarca</taxon>
    </lineage>
</organism>
<protein>
    <recommendedName>
        <fullName evidence="1">SARAH domain-containing protein</fullName>
    </recommendedName>
</protein>